<protein>
    <submittedName>
        <fullName evidence="2">GTP binding protein 2</fullName>
    </submittedName>
</protein>
<dbReference type="AGR" id="MGI:1860138"/>
<dbReference type="AlphaFoldDB" id="E9PVQ4"/>
<dbReference type="VEuPathDB" id="HostDB:ENSMUSG00000023952"/>
<feature type="region of interest" description="Disordered" evidence="1">
    <location>
        <begin position="1"/>
        <end position="51"/>
    </location>
</feature>
<dbReference type="GeneTree" id="ENSGT00940000155636"/>
<dbReference type="MGI" id="MGI:1860138">
    <property type="gene designation" value="Gtpbp2"/>
</dbReference>
<proteinExistence type="predicted"/>
<dbReference type="Ensembl" id="ENSMUST00000169383.8">
    <property type="protein sequence ID" value="ENSMUSP00000133050.2"/>
    <property type="gene ID" value="ENSMUSG00000023952.14"/>
</dbReference>
<name>E9PVQ4_MOUSE</name>
<reference evidence="2 4" key="2">
    <citation type="journal article" date="2011" name="PLoS Biol.">
        <title>Modernizing reference genome assemblies.</title>
        <authorList>
            <person name="Church D.M."/>
            <person name="Schneider V.A."/>
            <person name="Graves T."/>
            <person name="Auger K."/>
            <person name="Cunningham F."/>
            <person name="Bouk N."/>
            <person name="Chen H.C."/>
            <person name="Agarwala R."/>
            <person name="McLaren W.M."/>
            <person name="Ritchie G.R."/>
            <person name="Albracht D."/>
            <person name="Kremitzki M."/>
            <person name="Rock S."/>
            <person name="Kotkiewicz H."/>
            <person name="Kremitzki C."/>
            <person name="Wollam A."/>
            <person name="Trani L."/>
            <person name="Fulton L."/>
            <person name="Fulton R."/>
            <person name="Matthews L."/>
            <person name="Whitehead S."/>
            <person name="Chow W."/>
            <person name="Torrance J."/>
            <person name="Dunn M."/>
            <person name="Harden G."/>
            <person name="Threadgold G."/>
            <person name="Wood J."/>
            <person name="Collins J."/>
            <person name="Heath P."/>
            <person name="Griffiths G."/>
            <person name="Pelan S."/>
            <person name="Grafham D."/>
            <person name="Eichler E.E."/>
            <person name="Weinstock G."/>
            <person name="Mardis E.R."/>
            <person name="Wilson R.K."/>
            <person name="Howe K."/>
            <person name="Flicek P."/>
            <person name="Hubbard T."/>
        </authorList>
    </citation>
    <scope>NUCLEOTIDE SEQUENCE [LARGE SCALE GENOMIC DNA]</scope>
    <source>
        <strain evidence="2 4">C57BL/6J</strain>
    </source>
</reference>
<evidence type="ECO:0000313" key="2">
    <source>
        <dbReference type="Ensembl" id="ENSMUSP00000133050.2"/>
    </source>
</evidence>
<accession>E9PVQ4</accession>
<dbReference type="Proteomes" id="UP000000589">
    <property type="component" value="Chromosome 17"/>
</dbReference>
<keyword evidence="4" id="KW-1185">Reference proteome</keyword>
<feature type="compositionally biased region" description="Gly residues" evidence="1">
    <location>
        <begin position="29"/>
        <end position="39"/>
    </location>
</feature>
<dbReference type="ProteomicsDB" id="305829"/>
<dbReference type="ExpressionAtlas" id="E9PVQ4">
    <property type="expression patterns" value="baseline and differential"/>
</dbReference>
<feature type="compositionally biased region" description="Basic residues" evidence="1">
    <location>
        <begin position="40"/>
        <end position="51"/>
    </location>
</feature>
<reference evidence="2" key="4">
    <citation type="submission" date="2025-09" db="UniProtKB">
        <authorList>
            <consortium name="Ensembl"/>
        </authorList>
    </citation>
    <scope>IDENTIFICATION</scope>
    <source>
        <strain evidence="2">C57BL/6J</strain>
    </source>
</reference>
<dbReference type="Antibodypedia" id="30525">
    <property type="antibodies" value="180 antibodies from 27 providers"/>
</dbReference>
<gene>
    <name evidence="2 3" type="primary">Gtpbp2</name>
</gene>
<organism evidence="2 4">
    <name type="scientific">Mus musculus</name>
    <name type="common">Mouse</name>
    <dbReference type="NCBI Taxonomy" id="10090"/>
    <lineage>
        <taxon>Eukaryota</taxon>
        <taxon>Metazoa</taxon>
        <taxon>Chordata</taxon>
        <taxon>Craniata</taxon>
        <taxon>Vertebrata</taxon>
        <taxon>Euteleostomi</taxon>
        <taxon>Mammalia</taxon>
        <taxon>Eutheria</taxon>
        <taxon>Euarchontoglires</taxon>
        <taxon>Glires</taxon>
        <taxon>Rodentia</taxon>
        <taxon>Myomorpha</taxon>
        <taxon>Muroidea</taxon>
        <taxon>Muridae</taxon>
        <taxon>Murinae</taxon>
        <taxon>Mus</taxon>
        <taxon>Mus</taxon>
    </lineage>
</organism>
<dbReference type="HOGENOM" id="CLU_3105734_0_0_1"/>
<reference evidence="2 4" key="1">
    <citation type="journal article" date="2009" name="PLoS Biol.">
        <title>Lineage-specific biology revealed by a finished genome assembly of the mouse.</title>
        <authorList>
            <consortium name="Mouse Genome Sequencing Consortium"/>
            <person name="Church D.M."/>
            <person name="Goodstadt L."/>
            <person name="Hillier L.W."/>
            <person name="Zody M.C."/>
            <person name="Goldstein S."/>
            <person name="She X."/>
            <person name="Bult C.J."/>
            <person name="Agarwala R."/>
            <person name="Cherry J.L."/>
            <person name="DiCuccio M."/>
            <person name="Hlavina W."/>
            <person name="Kapustin Y."/>
            <person name="Meric P."/>
            <person name="Maglott D."/>
            <person name="Birtle Z."/>
            <person name="Marques A.C."/>
            <person name="Graves T."/>
            <person name="Zhou S."/>
            <person name="Teague B."/>
            <person name="Potamousis K."/>
            <person name="Churas C."/>
            <person name="Place M."/>
            <person name="Herschleb J."/>
            <person name="Runnheim R."/>
            <person name="Forrest D."/>
            <person name="Amos-Landgraf J."/>
            <person name="Schwartz D.C."/>
            <person name="Cheng Z."/>
            <person name="Lindblad-Toh K."/>
            <person name="Eichler E.E."/>
            <person name="Ponting C.P."/>
        </authorList>
    </citation>
    <scope>NUCLEOTIDE SEQUENCE [LARGE SCALE GENOMIC DNA]</scope>
    <source>
        <strain evidence="2 4">C57BL/6J</strain>
    </source>
</reference>
<reference evidence="2" key="3">
    <citation type="submission" date="2025-08" db="UniProtKB">
        <authorList>
            <consortium name="Ensembl"/>
        </authorList>
    </citation>
    <scope>IDENTIFICATION</scope>
    <source>
        <strain evidence="2">C57BL/6J</strain>
    </source>
</reference>
<dbReference type="OMA" id="ENMPMKI"/>
<evidence type="ECO:0000313" key="4">
    <source>
        <dbReference type="Proteomes" id="UP000000589"/>
    </source>
</evidence>
<evidence type="ECO:0000313" key="3">
    <source>
        <dbReference type="MGI" id="MGI:1860138"/>
    </source>
</evidence>
<evidence type="ECO:0000256" key="1">
    <source>
        <dbReference type="SAM" id="MobiDB-lite"/>
    </source>
</evidence>
<sequence length="51" mass="4924">MDSRVSELFGGCCRPGGGPAMGGNLKARGAGGSSSCGGPKGKKKNGRNRGG</sequence>
<dbReference type="Bgee" id="ENSMUSG00000023952">
    <property type="expression patterns" value="Expressed in retinal neural layer and 267 other cell types or tissues"/>
</dbReference>